<sequence length="341" mass="40051">MLKLYTNTDFLTETYRRQVFPLLFDLVFKPNKDLLSLYHITDTITDADVVVFPIDYEVFIKHEQASQELLQLAKQHQKPLWIYTAGDYGYTNYIKNSYTFRLSGFDSLLSKATFILPSFINDPYSTFLNLEFKRLDKTEQPTIGFVGHAQLGFKKWLKELVNHLKYSVKRCFKGWLVDKQSFYPSSIKRARYLQTLAVNNKVNTNFILRNQYRAGLHNEATRRDSSIAFYDNIYNTAYTFCIRGVGNFSVRFYETLAVGRIPILLNTDCRLPLADTIDWQKHCVIIDAKSKVPMIKQILDFHQSLSEAEFKALQQANRELWLQYLQRDAYFKAIYKQFKAS</sequence>
<dbReference type="AlphaFoldDB" id="A0A2T1NB81"/>
<dbReference type="Proteomes" id="UP000238430">
    <property type="component" value="Unassembled WGS sequence"/>
</dbReference>
<evidence type="ECO:0000313" key="3">
    <source>
        <dbReference type="Proteomes" id="UP000238430"/>
    </source>
</evidence>
<accession>A0A2T1NB81</accession>
<dbReference type="EMBL" id="PXOT01000024">
    <property type="protein sequence ID" value="PSG89343.1"/>
    <property type="molecule type" value="Genomic_DNA"/>
</dbReference>
<dbReference type="Pfam" id="PF03016">
    <property type="entry name" value="Exostosin_GT47"/>
    <property type="match status" value="1"/>
</dbReference>
<dbReference type="RefSeq" id="WP_106679534.1">
    <property type="nucleotide sequence ID" value="NZ_JACHWV010000003.1"/>
</dbReference>
<organism evidence="2 3">
    <name type="scientific">Mesoflavibacter zeaxanthinifaciens subsp. sabulilitoris</name>
    <dbReference type="NCBI Taxonomy" id="1520893"/>
    <lineage>
        <taxon>Bacteria</taxon>
        <taxon>Pseudomonadati</taxon>
        <taxon>Bacteroidota</taxon>
        <taxon>Flavobacteriia</taxon>
        <taxon>Flavobacteriales</taxon>
        <taxon>Flavobacteriaceae</taxon>
        <taxon>Mesoflavibacter</taxon>
    </lineage>
</organism>
<evidence type="ECO:0000259" key="1">
    <source>
        <dbReference type="Pfam" id="PF03016"/>
    </source>
</evidence>
<reference evidence="2 3" key="1">
    <citation type="submission" date="2018-03" db="EMBL/GenBank/DDBJ databases">
        <title>Mesoflavibacter sp. HG37 and Mesoflavibacter sp. HG96 sp.nov., two marine bacteria isolated from seawater of Western Pacific Ocean.</title>
        <authorList>
            <person name="Cheng H."/>
            <person name="Wu Y.-H."/>
            <person name="Guo L.-L."/>
            <person name="Xu X.-W."/>
        </authorList>
    </citation>
    <scope>NUCLEOTIDE SEQUENCE [LARGE SCALE GENOMIC DNA]</scope>
    <source>
        <strain evidence="2 3">KCTC 42117</strain>
    </source>
</reference>
<name>A0A2T1NB81_9FLAO</name>
<dbReference type="OrthoDB" id="1416011at2"/>
<protein>
    <recommendedName>
        <fullName evidence="1">Exostosin GT47 domain-containing protein</fullName>
    </recommendedName>
</protein>
<feature type="domain" description="Exostosin GT47" evidence="1">
    <location>
        <begin position="210"/>
        <end position="290"/>
    </location>
</feature>
<comment type="caution">
    <text evidence="2">The sequence shown here is derived from an EMBL/GenBank/DDBJ whole genome shotgun (WGS) entry which is preliminary data.</text>
</comment>
<evidence type="ECO:0000313" key="2">
    <source>
        <dbReference type="EMBL" id="PSG89343.1"/>
    </source>
</evidence>
<dbReference type="InterPro" id="IPR040911">
    <property type="entry name" value="Exostosin_GT47"/>
</dbReference>
<proteinExistence type="predicted"/>
<keyword evidence="3" id="KW-1185">Reference proteome</keyword>
<gene>
    <name evidence="2" type="ORF">C7H61_10345</name>
</gene>